<keyword evidence="1" id="KW-0614">Plasmid</keyword>
<dbReference type="AlphaFoldDB" id="A0A2Z5G9M9"/>
<dbReference type="KEGG" id="abas:ACPOL_6743"/>
<organism evidence="1 2">
    <name type="scientific">Acidisarcina polymorpha</name>
    <dbReference type="NCBI Taxonomy" id="2211140"/>
    <lineage>
        <taxon>Bacteria</taxon>
        <taxon>Pseudomonadati</taxon>
        <taxon>Acidobacteriota</taxon>
        <taxon>Terriglobia</taxon>
        <taxon>Terriglobales</taxon>
        <taxon>Acidobacteriaceae</taxon>
        <taxon>Acidisarcina</taxon>
    </lineage>
</organism>
<accession>A0A2Z5G9M9</accession>
<gene>
    <name evidence="1" type="ORF">ACPOL_6743</name>
</gene>
<dbReference type="OrthoDB" id="477505at2"/>
<evidence type="ECO:0000313" key="2">
    <source>
        <dbReference type="Proteomes" id="UP000253606"/>
    </source>
</evidence>
<sequence>MNYLNPALPIEIGDLLVLLAGAFSDAVSESEGLNLAGQSYWERFTNFLMNTQVTMTDLELGLVNDIAKLKFAFRDAPSFREILQKALSDRLFEVELQVRKFFEDYVKGLGERHPGNLGIVFIFDNLEQVHGSATTESEVIASVQRLFTAHIERLKIPYVHLVYTVPPWLKFLLAGVDVELLPSICQWTKHPDRARRETGHASMLDVVRKRFGLESFNRFFGEESKAGQFVEVCGGNLRDLIRLLQEAFRRVDNLPITDKVIHSCIRSIRDDLLPIPTDDAIWLSRIARLREPSLPNGHPETISRFTLFLDIHLVLLFRNGDDWYDVHPLIREYVEQLASTEQRQAAVEQGGVS</sequence>
<dbReference type="Proteomes" id="UP000253606">
    <property type="component" value="Plasmid pACPOL1"/>
</dbReference>
<reference evidence="1 2" key="1">
    <citation type="journal article" date="2018" name="Front. Microbiol.">
        <title>Hydrolytic Capabilities as a Key to Environmental Success: Chitinolytic and Cellulolytic Acidobacteria From Acidic Sub-arctic Soils and Boreal Peatlands.</title>
        <authorList>
            <person name="Belova S.E."/>
            <person name="Ravin N.V."/>
            <person name="Pankratov T.A."/>
            <person name="Rakitin A.L."/>
            <person name="Ivanova A.A."/>
            <person name="Beletsky A.V."/>
            <person name="Mardanov A.V."/>
            <person name="Sinninghe Damste J.S."/>
            <person name="Dedysh S.N."/>
        </authorList>
    </citation>
    <scope>NUCLEOTIDE SEQUENCE [LARGE SCALE GENOMIC DNA]</scope>
    <source>
        <strain evidence="1 2">SBC82</strain>
        <plasmid evidence="2">pacpol1</plasmid>
    </source>
</reference>
<name>A0A2Z5G9M9_9BACT</name>
<protein>
    <submittedName>
        <fullName evidence="1">Type II secretory pathway, ATPase PulE/Tfp pilus assembly pathway, ATPase PilB</fullName>
    </submittedName>
</protein>
<dbReference type="EMBL" id="CP030841">
    <property type="protein sequence ID" value="AXC15953.1"/>
    <property type="molecule type" value="Genomic_DNA"/>
</dbReference>
<proteinExistence type="predicted"/>
<evidence type="ECO:0000313" key="1">
    <source>
        <dbReference type="EMBL" id="AXC15953.1"/>
    </source>
</evidence>
<keyword evidence="2" id="KW-1185">Reference proteome</keyword>
<geneLocation type="plasmid" evidence="2">
    <name>pacpol1</name>
</geneLocation>
<dbReference type="RefSeq" id="WP_114211169.1">
    <property type="nucleotide sequence ID" value="NZ_CP030841.1"/>
</dbReference>